<organism evidence="3 4">
    <name type="scientific">Vitis vinifera</name>
    <name type="common">Grape</name>
    <dbReference type="NCBI Taxonomy" id="29760"/>
    <lineage>
        <taxon>Eukaryota</taxon>
        <taxon>Viridiplantae</taxon>
        <taxon>Streptophyta</taxon>
        <taxon>Embryophyta</taxon>
        <taxon>Tracheophyta</taxon>
        <taxon>Spermatophyta</taxon>
        <taxon>Magnoliopsida</taxon>
        <taxon>eudicotyledons</taxon>
        <taxon>Gunneridae</taxon>
        <taxon>Pentapetalae</taxon>
        <taxon>rosids</taxon>
        <taxon>Vitales</taxon>
        <taxon>Vitaceae</taxon>
        <taxon>Viteae</taxon>
        <taxon>Vitis</taxon>
    </lineage>
</organism>
<dbReference type="PANTHER" id="PTHR23024:SF257">
    <property type="entry name" value="ALPHA_BETA HYDROLASE FOLD-3 DOMAIN-CONTAINING PROTEIN"/>
    <property type="match status" value="1"/>
</dbReference>
<sequence>MDSTTAEVAYYFAPFLRVYTDGLVERLIGTDVVPPAMNSETGVSTKDVVIAPETGASSYAPLTGSIYHNYLTSLVLEADIIAVSVAYRLAPENPVPAAYEDSWLRFSGWFPHWLGGVKLQGICVVHPYFGRKSEDDVGKVDDNASGGRPDVRPGVDNRWLYVCPTTSGFNDPREGCAEGKRVVYYETLGKSGWSGEVEIMETEGEGHVFHLFKPSCERAVTLMKRIVSFINQE</sequence>
<comment type="caution">
    <text evidence="3">The sequence shown here is derived from an EMBL/GenBank/DDBJ whole genome shotgun (WGS) entry which is preliminary data.</text>
</comment>
<comment type="similarity">
    <text evidence="1">Belongs to the 'GDXG' lipolytic enzyme family.</text>
</comment>
<evidence type="ECO:0000256" key="1">
    <source>
        <dbReference type="ARBA" id="ARBA00010515"/>
    </source>
</evidence>
<evidence type="ECO:0000259" key="2">
    <source>
        <dbReference type="Pfam" id="PF07859"/>
    </source>
</evidence>
<dbReference type="Pfam" id="PF07859">
    <property type="entry name" value="Abhydrolase_3"/>
    <property type="match status" value="1"/>
</dbReference>
<dbReference type="AlphaFoldDB" id="A0A438EPN1"/>
<name>A0A438EPN1_VITVI</name>
<dbReference type="GO" id="GO:0016787">
    <property type="term" value="F:hydrolase activity"/>
    <property type="evidence" value="ECO:0007669"/>
    <property type="project" value="InterPro"/>
</dbReference>
<proteinExistence type="inferred from homology"/>
<accession>A0A438EPN1</accession>
<dbReference type="InterPro" id="IPR029058">
    <property type="entry name" value="AB_hydrolase_fold"/>
</dbReference>
<dbReference type="EMBL" id="QGNW01001220">
    <property type="protein sequence ID" value="RVW49706.1"/>
    <property type="molecule type" value="Genomic_DNA"/>
</dbReference>
<dbReference type="PANTHER" id="PTHR23024">
    <property type="entry name" value="ARYLACETAMIDE DEACETYLASE"/>
    <property type="match status" value="1"/>
</dbReference>
<gene>
    <name evidence="3" type="primary">CXE2_2</name>
    <name evidence="3" type="ORF">CK203_069979</name>
</gene>
<dbReference type="InterPro" id="IPR050466">
    <property type="entry name" value="Carboxylest/Gibb_receptor"/>
</dbReference>
<dbReference type="SUPFAM" id="SSF53474">
    <property type="entry name" value="alpha/beta-Hydrolases"/>
    <property type="match status" value="1"/>
</dbReference>
<feature type="domain" description="Alpha/beta hydrolase fold-3" evidence="2">
    <location>
        <begin position="67"/>
        <end position="107"/>
    </location>
</feature>
<evidence type="ECO:0000313" key="4">
    <source>
        <dbReference type="Proteomes" id="UP000288805"/>
    </source>
</evidence>
<evidence type="ECO:0000313" key="3">
    <source>
        <dbReference type="EMBL" id="RVW49706.1"/>
    </source>
</evidence>
<dbReference type="Proteomes" id="UP000288805">
    <property type="component" value="Unassembled WGS sequence"/>
</dbReference>
<reference evidence="3 4" key="1">
    <citation type="journal article" date="2018" name="PLoS Genet.">
        <title>Population sequencing reveals clonal diversity and ancestral inbreeding in the grapevine cultivar Chardonnay.</title>
        <authorList>
            <person name="Roach M.J."/>
            <person name="Johnson D.L."/>
            <person name="Bohlmann J."/>
            <person name="van Vuuren H.J."/>
            <person name="Jones S.J."/>
            <person name="Pretorius I.S."/>
            <person name="Schmidt S.A."/>
            <person name="Borneman A.R."/>
        </authorList>
    </citation>
    <scope>NUCLEOTIDE SEQUENCE [LARGE SCALE GENOMIC DNA]</scope>
    <source>
        <strain evidence="4">cv. Chardonnay</strain>
        <tissue evidence="3">Leaf</tissue>
    </source>
</reference>
<protein>
    <submittedName>
        <fullName evidence="3">Putative carboxylesterase 2</fullName>
    </submittedName>
</protein>
<dbReference type="Gene3D" id="3.40.50.1820">
    <property type="entry name" value="alpha/beta hydrolase"/>
    <property type="match status" value="2"/>
</dbReference>
<dbReference type="InterPro" id="IPR013094">
    <property type="entry name" value="AB_hydrolase_3"/>
</dbReference>